<comment type="subunit">
    <text evidence="6">Homodimer.</text>
</comment>
<dbReference type="EMBL" id="BAAAFN010000004">
    <property type="protein sequence ID" value="GAA0216477.1"/>
    <property type="molecule type" value="Genomic_DNA"/>
</dbReference>
<keyword evidence="3 6" id="KW-0067">ATP-binding</keyword>
<dbReference type="CDD" id="cd16927">
    <property type="entry name" value="HATPase_Hsp90-like"/>
    <property type="match status" value="1"/>
</dbReference>
<dbReference type="Pfam" id="PF13589">
    <property type="entry name" value="HATPase_c_3"/>
    <property type="match status" value="1"/>
</dbReference>
<comment type="similarity">
    <text evidence="1 6">Belongs to the heat shock protein 90 family.</text>
</comment>
<evidence type="ECO:0000256" key="6">
    <source>
        <dbReference type="HAMAP-Rule" id="MF_00505"/>
    </source>
</evidence>
<evidence type="ECO:0000313" key="8">
    <source>
        <dbReference type="EMBL" id="GAA0216477.1"/>
    </source>
</evidence>
<dbReference type="SUPFAM" id="SSF110942">
    <property type="entry name" value="HSP90 C-terminal domain"/>
    <property type="match status" value="1"/>
</dbReference>
<protein>
    <recommendedName>
        <fullName evidence="6">Chaperone protein HtpG</fullName>
    </recommendedName>
    <alternativeName>
        <fullName evidence="6">Heat shock protein HtpG</fullName>
    </alternativeName>
    <alternativeName>
        <fullName evidence="6">High temperature protein G</fullName>
    </alternativeName>
</protein>
<accession>A0ABN0TAA7</accession>
<dbReference type="InterPro" id="IPR019805">
    <property type="entry name" value="Heat_shock_protein_90_CS"/>
</dbReference>
<evidence type="ECO:0000256" key="5">
    <source>
        <dbReference type="ARBA" id="ARBA00023186"/>
    </source>
</evidence>
<feature type="region of interest" description="A; substrate-binding" evidence="6">
    <location>
        <begin position="1"/>
        <end position="345"/>
    </location>
</feature>
<comment type="subcellular location">
    <subcellularLocation>
        <location evidence="6">Cytoplasm</location>
    </subcellularLocation>
</comment>
<reference evidence="8 9" key="1">
    <citation type="journal article" date="2019" name="Int. J. Syst. Evol. Microbiol.">
        <title>The Global Catalogue of Microorganisms (GCM) 10K type strain sequencing project: providing services to taxonomists for standard genome sequencing and annotation.</title>
        <authorList>
            <consortium name="The Broad Institute Genomics Platform"/>
            <consortium name="The Broad Institute Genome Sequencing Center for Infectious Disease"/>
            <person name="Wu L."/>
            <person name="Ma J."/>
        </authorList>
    </citation>
    <scope>NUCLEOTIDE SEQUENCE [LARGE SCALE GENOMIC DNA]</scope>
    <source>
        <strain evidence="8 9">JCM 16240</strain>
    </source>
</reference>
<comment type="function">
    <text evidence="6">Molecular chaperone. Has ATPase activity.</text>
</comment>
<feature type="domain" description="Histidine kinase/HSP90-like ATPase" evidence="7">
    <location>
        <begin position="32"/>
        <end position="189"/>
    </location>
</feature>
<dbReference type="PIRSF" id="PIRSF002583">
    <property type="entry name" value="Hsp90"/>
    <property type="match status" value="1"/>
</dbReference>
<keyword evidence="6" id="KW-0963">Cytoplasm</keyword>
<evidence type="ECO:0000256" key="4">
    <source>
        <dbReference type="ARBA" id="ARBA00023016"/>
    </source>
</evidence>
<dbReference type="SUPFAM" id="SSF54211">
    <property type="entry name" value="Ribosomal protein S5 domain 2-like"/>
    <property type="match status" value="1"/>
</dbReference>
<dbReference type="InterPro" id="IPR003594">
    <property type="entry name" value="HATPase_dom"/>
</dbReference>
<proteinExistence type="inferred from homology"/>
<evidence type="ECO:0000259" key="7">
    <source>
        <dbReference type="SMART" id="SM00387"/>
    </source>
</evidence>
<dbReference type="SMART" id="SM00387">
    <property type="entry name" value="HATPase_c"/>
    <property type="match status" value="1"/>
</dbReference>
<dbReference type="InterPro" id="IPR036890">
    <property type="entry name" value="HATPase_C_sf"/>
</dbReference>
<dbReference type="SUPFAM" id="SSF55874">
    <property type="entry name" value="ATPase domain of HSP90 chaperone/DNA topoisomerase II/histidine kinase"/>
    <property type="match status" value="1"/>
</dbReference>
<dbReference type="HAMAP" id="MF_00505">
    <property type="entry name" value="HSP90"/>
    <property type="match status" value="1"/>
</dbReference>
<dbReference type="Gene3D" id="1.20.120.790">
    <property type="entry name" value="Heat shock protein 90, C-terminal domain"/>
    <property type="match status" value="1"/>
</dbReference>
<dbReference type="InterPro" id="IPR020575">
    <property type="entry name" value="Hsp90_N"/>
</dbReference>
<name>A0ABN0TAA7_9BURK</name>
<evidence type="ECO:0000313" key="9">
    <source>
        <dbReference type="Proteomes" id="UP001501176"/>
    </source>
</evidence>
<keyword evidence="5 6" id="KW-0143">Chaperone</keyword>
<dbReference type="PANTHER" id="PTHR11528">
    <property type="entry name" value="HEAT SHOCK PROTEIN 90 FAMILY MEMBER"/>
    <property type="match status" value="1"/>
</dbReference>
<dbReference type="RefSeq" id="WP_343819592.1">
    <property type="nucleotide sequence ID" value="NZ_BAAAFN010000004.1"/>
</dbReference>
<dbReference type="Gene3D" id="3.40.50.11260">
    <property type="match status" value="1"/>
</dbReference>
<comment type="caution">
    <text evidence="6">Lacks conserved residue(s) required for the propagation of feature annotation.</text>
</comment>
<dbReference type="Proteomes" id="UP001501176">
    <property type="component" value="Unassembled WGS sequence"/>
</dbReference>
<sequence length="633" mass="71251">MSETDTKTAETLGFQAEVKQLLHLMIHSLYSNKEIFLRELVSNASDACDKLRFEAIDHPELLEGDSDLRIRVEFDKAARTVTITDNGIGLSRDEAIANLGTIARSGTREFFSQLTGDKQKDAQLIGQFGVGFYSSFIVAEKVAVRSRRAGLPASEGVLWESDGQGEFSVSAIEREARGTSVTLTLRAEEDEFLSGWKLREILRRYSDHISLPIQMKKEEWDAEKSEQVTTDEWETVNQANALWTRAKSDITDEQYKEFYKHVAHDYEDPLAWTHNRVEGRSEYTQLLYVPKRAPFDLWDRDARRGVKLYVKRVFIMDDADQLLPAYLRFVRGVVDSADLPLNVSREILQESRDVRAIRDGSAKRILGLLEDLAKDQPEAYAEFWTQFGQVLKEGVGEDPANKDRIAGLLRFATTQSDSPAQTVSLADYVGRMKEGQDKIYYLSADSYAAAAHSPHLEVFRRKGLEVLLLSDRVDEWMLSYLREFDGKPLASVAKGGLDLDALADEEEKKQQAEAAEAFKPTIERLKTALGERVKEVRVTARLVDSPACVVVDEHELSPHLLRMLKAAGQDAPEVKPILEVNPQHALVKRLEAQSDEMFGDWAELLLDQAMLAEGAALKDPAAFVKRMNALLLG</sequence>
<comment type="caution">
    <text evidence="8">The sequence shown here is derived from an EMBL/GenBank/DDBJ whole genome shotgun (WGS) entry which is preliminary data.</text>
</comment>
<keyword evidence="4 6" id="KW-0346">Stress response</keyword>
<evidence type="ECO:0000256" key="1">
    <source>
        <dbReference type="ARBA" id="ARBA00008239"/>
    </source>
</evidence>
<dbReference type="Pfam" id="PF00183">
    <property type="entry name" value="HSP90"/>
    <property type="match status" value="1"/>
</dbReference>
<evidence type="ECO:0000256" key="2">
    <source>
        <dbReference type="ARBA" id="ARBA00022741"/>
    </source>
</evidence>
<organism evidence="8 9">
    <name type="scientific">Castellaniella daejeonensis</name>
    <dbReference type="NCBI Taxonomy" id="659013"/>
    <lineage>
        <taxon>Bacteria</taxon>
        <taxon>Pseudomonadati</taxon>
        <taxon>Pseudomonadota</taxon>
        <taxon>Betaproteobacteria</taxon>
        <taxon>Burkholderiales</taxon>
        <taxon>Alcaligenaceae</taxon>
        <taxon>Castellaniella</taxon>
    </lineage>
</organism>
<dbReference type="InterPro" id="IPR037196">
    <property type="entry name" value="HSP90_C"/>
</dbReference>
<dbReference type="NCBIfam" id="NF003555">
    <property type="entry name" value="PRK05218.1"/>
    <property type="match status" value="1"/>
</dbReference>
<dbReference type="InterPro" id="IPR001404">
    <property type="entry name" value="Hsp90_fam"/>
</dbReference>
<dbReference type="Gene3D" id="3.30.565.10">
    <property type="entry name" value="Histidine kinase-like ATPase, C-terminal domain"/>
    <property type="match status" value="1"/>
</dbReference>
<dbReference type="PROSITE" id="PS00298">
    <property type="entry name" value="HSP90"/>
    <property type="match status" value="1"/>
</dbReference>
<dbReference type="InterPro" id="IPR020568">
    <property type="entry name" value="Ribosomal_Su5_D2-typ_SF"/>
</dbReference>
<evidence type="ECO:0000256" key="3">
    <source>
        <dbReference type="ARBA" id="ARBA00022840"/>
    </source>
</evidence>
<keyword evidence="2 6" id="KW-0547">Nucleotide-binding</keyword>
<dbReference type="Gene3D" id="3.30.230.80">
    <property type="match status" value="1"/>
</dbReference>
<keyword evidence="9" id="KW-1185">Reference proteome</keyword>
<feature type="region of interest" description="C" evidence="6">
    <location>
        <begin position="563"/>
        <end position="633"/>
    </location>
</feature>
<dbReference type="PRINTS" id="PR00775">
    <property type="entry name" value="HEATSHOCK90"/>
</dbReference>
<gene>
    <name evidence="6 8" type="primary">htpG</name>
    <name evidence="8" type="ORF">GCM10009125_01810</name>
</gene>